<feature type="compositionally biased region" description="Basic residues" evidence="1">
    <location>
        <begin position="213"/>
        <end position="222"/>
    </location>
</feature>
<name>A0A5B6WQI7_9ROSI</name>
<dbReference type="PANTHER" id="PTHR46148">
    <property type="entry name" value="CHROMO DOMAIN-CONTAINING PROTEIN"/>
    <property type="match status" value="1"/>
</dbReference>
<keyword evidence="3" id="KW-1185">Reference proteome</keyword>
<comment type="caution">
    <text evidence="2">The sequence shown here is derived from an EMBL/GenBank/DDBJ whole genome shotgun (WGS) entry which is preliminary data.</text>
</comment>
<keyword evidence="2" id="KW-0418">Kinase</keyword>
<dbReference type="GO" id="GO:0016301">
    <property type="term" value="F:kinase activity"/>
    <property type="evidence" value="ECO:0007669"/>
    <property type="project" value="UniProtKB-KW"/>
</dbReference>
<dbReference type="AlphaFoldDB" id="A0A5B6WQI7"/>
<feature type="compositionally biased region" description="Polar residues" evidence="1">
    <location>
        <begin position="185"/>
        <end position="195"/>
    </location>
</feature>
<keyword evidence="2" id="KW-0808">Transferase</keyword>
<proteinExistence type="predicted"/>
<reference evidence="3" key="1">
    <citation type="journal article" date="2019" name="Plant Biotechnol. J.">
        <title>Genome sequencing of the Australian wild diploid species Gossypium australe highlights disease resistance and delayed gland morphogenesis.</title>
        <authorList>
            <person name="Cai Y."/>
            <person name="Cai X."/>
            <person name="Wang Q."/>
            <person name="Wang P."/>
            <person name="Zhang Y."/>
            <person name="Cai C."/>
            <person name="Xu Y."/>
            <person name="Wang K."/>
            <person name="Zhou Z."/>
            <person name="Wang C."/>
            <person name="Geng S."/>
            <person name="Li B."/>
            <person name="Dong Q."/>
            <person name="Hou Y."/>
            <person name="Wang H."/>
            <person name="Ai P."/>
            <person name="Liu Z."/>
            <person name="Yi F."/>
            <person name="Sun M."/>
            <person name="An G."/>
            <person name="Cheng J."/>
            <person name="Zhang Y."/>
            <person name="Shi Q."/>
            <person name="Xie Y."/>
            <person name="Shi X."/>
            <person name="Chang Y."/>
            <person name="Huang F."/>
            <person name="Chen Y."/>
            <person name="Hong S."/>
            <person name="Mi L."/>
            <person name="Sun Q."/>
            <person name="Zhang L."/>
            <person name="Zhou B."/>
            <person name="Peng R."/>
            <person name="Zhang X."/>
            <person name="Liu F."/>
        </authorList>
    </citation>
    <scope>NUCLEOTIDE SEQUENCE [LARGE SCALE GENOMIC DNA]</scope>
    <source>
        <strain evidence="3">cv. PA1801</strain>
    </source>
</reference>
<protein>
    <submittedName>
        <fullName evidence="2">Receptor-like protein kinase</fullName>
    </submittedName>
</protein>
<dbReference type="Proteomes" id="UP000325315">
    <property type="component" value="Unassembled WGS sequence"/>
</dbReference>
<organism evidence="2 3">
    <name type="scientific">Gossypium australe</name>
    <dbReference type="NCBI Taxonomy" id="47621"/>
    <lineage>
        <taxon>Eukaryota</taxon>
        <taxon>Viridiplantae</taxon>
        <taxon>Streptophyta</taxon>
        <taxon>Embryophyta</taxon>
        <taxon>Tracheophyta</taxon>
        <taxon>Spermatophyta</taxon>
        <taxon>Magnoliopsida</taxon>
        <taxon>eudicotyledons</taxon>
        <taxon>Gunneridae</taxon>
        <taxon>Pentapetalae</taxon>
        <taxon>rosids</taxon>
        <taxon>malvids</taxon>
        <taxon>Malvales</taxon>
        <taxon>Malvaceae</taxon>
        <taxon>Malvoideae</taxon>
        <taxon>Gossypium</taxon>
    </lineage>
</organism>
<evidence type="ECO:0000313" key="2">
    <source>
        <dbReference type="EMBL" id="KAA3483285.1"/>
    </source>
</evidence>
<accession>A0A5B6WQI7</accession>
<gene>
    <name evidence="2" type="ORF">EPI10_005470</name>
</gene>
<dbReference type="EMBL" id="SMMG02000002">
    <property type="protein sequence ID" value="KAA3483285.1"/>
    <property type="molecule type" value="Genomic_DNA"/>
</dbReference>
<keyword evidence="2" id="KW-0675">Receptor</keyword>
<feature type="region of interest" description="Disordered" evidence="1">
    <location>
        <begin position="179"/>
        <end position="222"/>
    </location>
</feature>
<sequence length="222" mass="25256">MLRQYRSDASHVISLSEIEIQPDMTYKEEPIRILAREIKELRNKCIALVKVLWQCHRVKEATWEPKEVMRKYCNSIKSENRIKIEEPNIYSTGAYQPRAARPRPEGWGDEDLLHVIAEPLQSVVGATAQPFVYVGSVRGFARDPDILNCEHCGKKHRSECWKLTRARFRCGSQKNFARDCPRNDNVPSATPQRSAPTVRGRGNPRGGSVSRGGLRRGSKTSI</sequence>
<dbReference type="PANTHER" id="PTHR46148:SF44">
    <property type="entry name" value="GAG-POL POLYPROTEIN"/>
    <property type="match status" value="1"/>
</dbReference>
<evidence type="ECO:0000256" key="1">
    <source>
        <dbReference type="SAM" id="MobiDB-lite"/>
    </source>
</evidence>
<evidence type="ECO:0000313" key="3">
    <source>
        <dbReference type="Proteomes" id="UP000325315"/>
    </source>
</evidence>
<dbReference type="OrthoDB" id="998593at2759"/>